<evidence type="ECO:0000313" key="1">
    <source>
        <dbReference type="EMBL" id="KKN70656.1"/>
    </source>
</evidence>
<dbReference type="EMBL" id="LAZR01000399">
    <property type="protein sequence ID" value="KKN70656.1"/>
    <property type="molecule type" value="Genomic_DNA"/>
</dbReference>
<proteinExistence type="predicted"/>
<gene>
    <name evidence="1" type="ORF">LCGC14_0428110</name>
</gene>
<name>A0A0F9VAR9_9ZZZZ</name>
<reference evidence="1" key="1">
    <citation type="journal article" date="2015" name="Nature">
        <title>Complex archaea that bridge the gap between prokaryotes and eukaryotes.</title>
        <authorList>
            <person name="Spang A."/>
            <person name="Saw J.H."/>
            <person name="Jorgensen S.L."/>
            <person name="Zaremba-Niedzwiedzka K."/>
            <person name="Martijn J."/>
            <person name="Lind A.E."/>
            <person name="van Eijk R."/>
            <person name="Schleper C."/>
            <person name="Guy L."/>
            <person name="Ettema T.J."/>
        </authorList>
    </citation>
    <scope>NUCLEOTIDE SEQUENCE</scope>
</reference>
<feature type="non-terminal residue" evidence="1">
    <location>
        <position position="51"/>
    </location>
</feature>
<organism evidence="1">
    <name type="scientific">marine sediment metagenome</name>
    <dbReference type="NCBI Taxonomy" id="412755"/>
    <lineage>
        <taxon>unclassified sequences</taxon>
        <taxon>metagenomes</taxon>
        <taxon>ecological metagenomes</taxon>
    </lineage>
</organism>
<sequence length="51" mass="5350">MGNLVPLGNQVVPSLDQIARVGMGMDGAGGKNMRSLLRQMMLASGLNTIHV</sequence>
<comment type="caution">
    <text evidence="1">The sequence shown here is derived from an EMBL/GenBank/DDBJ whole genome shotgun (WGS) entry which is preliminary data.</text>
</comment>
<dbReference type="AlphaFoldDB" id="A0A0F9VAR9"/>
<protein>
    <submittedName>
        <fullName evidence="1">Uncharacterized protein</fullName>
    </submittedName>
</protein>
<accession>A0A0F9VAR9</accession>